<gene>
    <name evidence="3" type="ORF">ALC62_13654</name>
</gene>
<name>A0A151I9F3_9HYME</name>
<feature type="region of interest" description="Disordered" evidence="2">
    <location>
        <begin position="80"/>
        <end position="156"/>
    </location>
</feature>
<feature type="compositionally biased region" description="Basic and acidic residues" evidence="2">
    <location>
        <begin position="143"/>
        <end position="156"/>
    </location>
</feature>
<reference evidence="3 4" key="1">
    <citation type="submission" date="2016-03" db="EMBL/GenBank/DDBJ databases">
        <title>Cyphomyrmex costatus WGS genome.</title>
        <authorList>
            <person name="Nygaard S."/>
            <person name="Hu H."/>
            <person name="Boomsma J."/>
            <person name="Zhang G."/>
        </authorList>
    </citation>
    <scope>NUCLEOTIDE SEQUENCE [LARGE SCALE GENOMIC DNA]</scope>
    <source>
        <strain evidence="3">MS0001</strain>
        <tissue evidence="3">Whole body</tissue>
    </source>
</reference>
<organism evidence="3 4">
    <name type="scientific">Cyphomyrmex costatus</name>
    <dbReference type="NCBI Taxonomy" id="456900"/>
    <lineage>
        <taxon>Eukaryota</taxon>
        <taxon>Metazoa</taxon>
        <taxon>Ecdysozoa</taxon>
        <taxon>Arthropoda</taxon>
        <taxon>Hexapoda</taxon>
        <taxon>Insecta</taxon>
        <taxon>Pterygota</taxon>
        <taxon>Neoptera</taxon>
        <taxon>Endopterygota</taxon>
        <taxon>Hymenoptera</taxon>
        <taxon>Apocrita</taxon>
        <taxon>Aculeata</taxon>
        <taxon>Formicoidea</taxon>
        <taxon>Formicidae</taxon>
        <taxon>Myrmicinae</taxon>
        <taxon>Cyphomyrmex</taxon>
    </lineage>
</organism>
<evidence type="ECO:0000313" key="4">
    <source>
        <dbReference type="Proteomes" id="UP000078542"/>
    </source>
</evidence>
<dbReference type="EMBL" id="KQ978278">
    <property type="protein sequence ID" value="KYM95696.1"/>
    <property type="molecule type" value="Genomic_DNA"/>
</dbReference>
<accession>A0A151I9F3</accession>
<feature type="coiled-coil region" evidence="1">
    <location>
        <begin position="177"/>
        <end position="204"/>
    </location>
</feature>
<keyword evidence="1" id="KW-0175">Coiled coil</keyword>
<sequence length="320" mass="37882">MAELTLGEIFPNKLSSYTTKLKDINTLYLLFYGQQDFIIDIFTIEELVKLCAWFQFETTGSAEKLTERLCTRLATLKQLTPENEDESDDENIGINDDANDDDGLIEKETTTIRRPATVPEARQQGEPRRYEQAMQQQPISRRGSIEHDERRRVDNDPRRKMEYQRRTEFSPHLKDNAQHYDNEIQRLTDEIKRLNEEFRHRDHDARRIERNEPYNEEGQQVDYLRRTHYQQEHDDDPRIYRNEINTRTTVCAIRPRDVEALIPAFTADDDYPIEKWLSDFEDIARMANLNELEKAIFGRKAIKGTAAKFLRSTYSMLVRA</sequence>
<dbReference type="STRING" id="456900.A0A151I9F3"/>
<dbReference type="AlphaFoldDB" id="A0A151I9F3"/>
<keyword evidence="4" id="KW-1185">Reference proteome</keyword>
<evidence type="ECO:0000313" key="3">
    <source>
        <dbReference type="EMBL" id="KYM95696.1"/>
    </source>
</evidence>
<dbReference type="Proteomes" id="UP000078542">
    <property type="component" value="Unassembled WGS sequence"/>
</dbReference>
<protein>
    <submittedName>
        <fullName evidence="3">Uncharacterized protein</fullName>
    </submittedName>
</protein>
<evidence type="ECO:0000256" key="1">
    <source>
        <dbReference type="SAM" id="Coils"/>
    </source>
</evidence>
<proteinExistence type="predicted"/>
<evidence type="ECO:0000256" key="2">
    <source>
        <dbReference type="SAM" id="MobiDB-lite"/>
    </source>
</evidence>
<feature type="compositionally biased region" description="Acidic residues" evidence="2">
    <location>
        <begin position="82"/>
        <end position="103"/>
    </location>
</feature>